<organism evidence="2 3">
    <name type="scientific">Caldisalinibacter kiritimatiensis</name>
    <dbReference type="NCBI Taxonomy" id="1304284"/>
    <lineage>
        <taxon>Bacteria</taxon>
        <taxon>Bacillati</taxon>
        <taxon>Bacillota</taxon>
        <taxon>Tissierellia</taxon>
        <taxon>Tissierellales</taxon>
        <taxon>Thermohalobacteraceae</taxon>
        <taxon>Caldisalinibacter</taxon>
    </lineage>
</organism>
<comment type="caution">
    <text evidence="2">The sequence shown here is derived from an EMBL/GenBank/DDBJ whole genome shotgun (WGS) entry which is preliminary data.</text>
</comment>
<dbReference type="Gene3D" id="3.40.630.30">
    <property type="match status" value="1"/>
</dbReference>
<dbReference type="SUPFAM" id="SSF55729">
    <property type="entry name" value="Acyl-CoA N-acyltransferases (Nat)"/>
    <property type="match status" value="1"/>
</dbReference>
<dbReference type="Pfam" id="PF13302">
    <property type="entry name" value="Acetyltransf_3"/>
    <property type="match status" value="1"/>
</dbReference>
<reference evidence="2 3" key="1">
    <citation type="journal article" date="2015" name="Geomicrobiol. J.">
        <title>Caldisalinibacter kiritimatiensis gen. nov., sp. nov., a moderately thermohalophilic thiosulfate-reducing bacterium from a hypersaline microbial mat.</title>
        <authorList>
            <person name="Ben Hania W."/>
            <person name="Joseph M."/>
            <person name="Fiebig A."/>
            <person name="Bunk B."/>
            <person name="Klenk H.-P."/>
            <person name="Fardeau M.-L."/>
            <person name="Spring S."/>
        </authorList>
    </citation>
    <scope>NUCLEOTIDE SEQUENCE [LARGE SCALE GENOMIC DNA]</scope>
    <source>
        <strain evidence="2 3">L21-TH-D2</strain>
    </source>
</reference>
<dbReference type="InterPro" id="IPR000182">
    <property type="entry name" value="GNAT_dom"/>
</dbReference>
<proteinExistence type="predicted"/>
<dbReference type="RefSeq" id="WP_006313319.1">
    <property type="nucleotide sequence ID" value="NZ_ARZA01000172.1"/>
</dbReference>
<dbReference type="AlphaFoldDB" id="R1AV00"/>
<evidence type="ECO:0000259" key="1">
    <source>
        <dbReference type="PROSITE" id="PS51186"/>
    </source>
</evidence>
<dbReference type="OrthoDB" id="9795206at2"/>
<gene>
    <name evidence="2" type="ORF">L21TH_1518</name>
</gene>
<dbReference type="PANTHER" id="PTHR43415">
    <property type="entry name" value="SPERMIDINE N(1)-ACETYLTRANSFERASE"/>
    <property type="match status" value="1"/>
</dbReference>
<dbReference type="PROSITE" id="PS51186">
    <property type="entry name" value="GNAT"/>
    <property type="match status" value="1"/>
</dbReference>
<dbReference type="eggNOG" id="COG1670">
    <property type="taxonomic scope" value="Bacteria"/>
</dbReference>
<dbReference type="GO" id="GO:0016747">
    <property type="term" value="F:acyltransferase activity, transferring groups other than amino-acyl groups"/>
    <property type="evidence" value="ECO:0007669"/>
    <property type="project" value="InterPro"/>
</dbReference>
<keyword evidence="2" id="KW-0808">Transferase</keyword>
<evidence type="ECO:0000313" key="2">
    <source>
        <dbReference type="EMBL" id="EOD00457.1"/>
    </source>
</evidence>
<dbReference type="EMBL" id="ARZA01000172">
    <property type="protein sequence ID" value="EOD00457.1"/>
    <property type="molecule type" value="Genomic_DNA"/>
</dbReference>
<protein>
    <submittedName>
        <fullName evidence="2">Acetyltransferase, GNAT family</fullName>
    </submittedName>
</protein>
<name>R1AV00_9FIRM</name>
<dbReference type="STRING" id="1304284.L21TH_1518"/>
<dbReference type="PANTHER" id="PTHR43415:SF3">
    <property type="entry name" value="GNAT-FAMILY ACETYLTRANSFERASE"/>
    <property type="match status" value="1"/>
</dbReference>
<dbReference type="InterPro" id="IPR016181">
    <property type="entry name" value="Acyl_CoA_acyltransferase"/>
</dbReference>
<sequence length="189" mass="22118">MYYKKLVGRKCYLSPIDVEDYEKYTEWVNDMEIGVGMIFSASLITETKEKEILERLADSEYNFAIIDKENDKLIGNIGFPKLDKINRVAELGIFIGDKEYWGKGYGVEAIKLLLDFGFSILNLHNIYLKVFEYNKPARRCYKKVGFKEVGRLREAKQIAGKRYDEISMDILATEYDSIYIKELIEKKMK</sequence>
<evidence type="ECO:0000313" key="3">
    <source>
        <dbReference type="Proteomes" id="UP000013378"/>
    </source>
</evidence>
<dbReference type="PATRIC" id="fig|1304284.3.peg.1487"/>
<accession>R1AV00</accession>
<keyword evidence="3" id="KW-1185">Reference proteome</keyword>
<feature type="domain" description="N-acetyltransferase" evidence="1">
    <location>
        <begin position="11"/>
        <end position="173"/>
    </location>
</feature>
<dbReference type="Proteomes" id="UP000013378">
    <property type="component" value="Unassembled WGS sequence"/>
</dbReference>